<feature type="transmembrane region" description="Helical" evidence="6">
    <location>
        <begin position="379"/>
        <end position="399"/>
    </location>
</feature>
<dbReference type="EMBL" id="JAPHEH010000001">
    <property type="protein sequence ID" value="MDG4476230.1"/>
    <property type="molecule type" value="Genomic_DNA"/>
</dbReference>
<dbReference type="InterPro" id="IPR007816">
    <property type="entry name" value="ResB-like_domain"/>
</dbReference>
<keyword evidence="9" id="KW-1185">Reference proteome</keyword>
<evidence type="ECO:0000259" key="7">
    <source>
        <dbReference type="Pfam" id="PF05140"/>
    </source>
</evidence>
<proteinExistence type="predicted"/>
<reference evidence="8" key="1">
    <citation type="journal article" date="2022" name="bioRxiv">
        <title>Thiovibrio frasassiensisgen. nov., sp. nov., an autotrophic, elemental sulfur disproportionating bacterium isolated from sulfidic karst sediment, and proposal of Thiovibrionaceae fam. nov.</title>
        <authorList>
            <person name="Aronson H."/>
            <person name="Thomas C."/>
            <person name="Bhattacharyya M."/>
            <person name="Eckstein S."/>
            <person name="Jensen S."/>
            <person name="Barco R."/>
            <person name="Macalady J."/>
            <person name="Amend J."/>
        </authorList>
    </citation>
    <scope>NUCLEOTIDE SEQUENCE</scope>
    <source>
        <strain evidence="8">RS19-109</strain>
    </source>
</reference>
<feature type="transmembrane region" description="Helical" evidence="6">
    <location>
        <begin position="68"/>
        <end position="86"/>
    </location>
</feature>
<organism evidence="8 9">
    <name type="scientific">Thiovibrio frasassiensis</name>
    <dbReference type="NCBI Taxonomy" id="2984131"/>
    <lineage>
        <taxon>Bacteria</taxon>
        <taxon>Pseudomonadati</taxon>
        <taxon>Thermodesulfobacteriota</taxon>
        <taxon>Desulfobulbia</taxon>
        <taxon>Desulfobulbales</taxon>
        <taxon>Thiovibrionaceae</taxon>
        <taxon>Thiovibrio</taxon>
    </lineage>
</organism>
<sequence length="451" mass="50598">MKKTDNMVWRFFASVRLALFSLLILATTSIIGTLIPQKNPADFYIEAFGQRTAQFFQMLDVPDMYNSWWFLALLLLFSINLVVCTIDRLPNVWQMVVLNNLDTEPERLEKMPHRHLFYGAGDGAALAETTTALLAKNGWKSQSDNKPTGILLFSQKNAWSRLGVYAVHLSILIIFAGAIIGSLLGFKAGVMIPEGSTTDTVYETGTGKPIPLGFTLQCDDFNVTFYADGTTPKEFRSDLSVLENGKLAIDKRPIIVNDPLDYKGITFYQSSYEPMQGFNVLITNKNTKVSQFFQIPFGQKISWSEGGIDFGVINQEVRSRMGDVQKLKVWFSDGTGEPSIFWMDNDTTQAITTPTGTYEFQANQVYATGLQVAKDPGVWTVYAGCALMLIGLYVAFFLSHRRVWVYIVREETANRCRILVCGSSNKNKLAFENEFTALVESFTHDTTFQNA</sequence>
<dbReference type="GO" id="GO:0016020">
    <property type="term" value="C:membrane"/>
    <property type="evidence" value="ECO:0007669"/>
    <property type="project" value="UniProtKB-SubCell"/>
</dbReference>
<feature type="domain" description="ResB-like" evidence="7">
    <location>
        <begin position="15"/>
        <end position="301"/>
    </location>
</feature>
<feature type="transmembrane region" description="Helical" evidence="6">
    <location>
        <begin position="162"/>
        <end position="186"/>
    </location>
</feature>
<gene>
    <name evidence="8" type="ORF">OLX77_08690</name>
</gene>
<name>A0A9X4MI06_9BACT</name>
<evidence type="ECO:0000256" key="6">
    <source>
        <dbReference type="SAM" id="Phobius"/>
    </source>
</evidence>
<protein>
    <submittedName>
        <fullName evidence="8">Cytochrome c biogenesis protein ResB</fullName>
    </submittedName>
</protein>
<evidence type="ECO:0000313" key="8">
    <source>
        <dbReference type="EMBL" id="MDG4476230.1"/>
    </source>
</evidence>
<evidence type="ECO:0000313" key="9">
    <source>
        <dbReference type="Proteomes" id="UP001154240"/>
    </source>
</evidence>
<dbReference type="InterPro" id="IPR023494">
    <property type="entry name" value="Cyt_c_bgen_Ccs1/CcsB/ResB"/>
</dbReference>
<dbReference type="GO" id="GO:0017004">
    <property type="term" value="P:cytochrome complex assembly"/>
    <property type="evidence" value="ECO:0007669"/>
    <property type="project" value="UniProtKB-KW"/>
</dbReference>
<evidence type="ECO:0000256" key="4">
    <source>
        <dbReference type="ARBA" id="ARBA00022989"/>
    </source>
</evidence>
<dbReference type="PANTHER" id="PTHR31566">
    <property type="entry name" value="CYTOCHROME C BIOGENESIS PROTEIN CCS1, CHLOROPLASTIC"/>
    <property type="match status" value="1"/>
</dbReference>
<comment type="caution">
    <text evidence="8">The sequence shown here is derived from an EMBL/GenBank/DDBJ whole genome shotgun (WGS) entry which is preliminary data.</text>
</comment>
<dbReference type="Pfam" id="PF05140">
    <property type="entry name" value="ResB"/>
    <property type="match status" value="2"/>
</dbReference>
<evidence type="ECO:0000256" key="1">
    <source>
        <dbReference type="ARBA" id="ARBA00004141"/>
    </source>
</evidence>
<evidence type="ECO:0000256" key="5">
    <source>
        <dbReference type="ARBA" id="ARBA00023136"/>
    </source>
</evidence>
<keyword evidence="2 6" id="KW-0812">Transmembrane</keyword>
<comment type="subcellular location">
    <subcellularLocation>
        <location evidence="1">Membrane</location>
        <topology evidence="1">Multi-pass membrane protein</topology>
    </subcellularLocation>
</comment>
<dbReference type="Proteomes" id="UP001154240">
    <property type="component" value="Unassembled WGS sequence"/>
</dbReference>
<feature type="domain" description="ResB-like" evidence="7">
    <location>
        <begin position="356"/>
        <end position="435"/>
    </location>
</feature>
<keyword evidence="3" id="KW-0201">Cytochrome c-type biogenesis</keyword>
<keyword evidence="5 6" id="KW-0472">Membrane</keyword>
<dbReference type="PANTHER" id="PTHR31566:SF0">
    <property type="entry name" value="CYTOCHROME C BIOGENESIS PROTEIN CCS1, CHLOROPLASTIC"/>
    <property type="match status" value="1"/>
</dbReference>
<keyword evidence="4 6" id="KW-1133">Transmembrane helix</keyword>
<evidence type="ECO:0000256" key="3">
    <source>
        <dbReference type="ARBA" id="ARBA00022748"/>
    </source>
</evidence>
<reference evidence="8" key="2">
    <citation type="submission" date="2022-10" db="EMBL/GenBank/DDBJ databases">
        <authorList>
            <person name="Aronson H.S."/>
        </authorList>
    </citation>
    <scope>NUCLEOTIDE SEQUENCE</scope>
    <source>
        <strain evidence="8">RS19-109</strain>
    </source>
</reference>
<dbReference type="RefSeq" id="WP_307633200.1">
    <property type="nucleotide sequence ID" value="NZ_JAPHEH010000001.1"/>
</dbReference>
<dbReference type="AlphaFoldDB" id="A0A9X4MI06"/>
<evidence type="ECO:0000256" key="2">
    <source>
        <dbReference type="ARBA" id="ARBA00022692"/>
    </source>
</evidence>
<accession>A0A9X4MI06</accession>